<dbReference type="CDD" id="cd00198">
    <property type="entry name" value="vWFA"/>
    <property type="match status" value="1"/>
</dbReference>
<dbReference type="AlphaFoldDB" id="A0A2S8GJ66"/>
<feature type="transmembrane region" description="Helical" evidence="1">
    <location>
        <begin position="68"/>
        <end position="85"/>
    </location>
</feature>
<dbReference type="OrthoDB" id="5289914at2"/>
<dbReference type="InterPro" id="IPR036465">
    <property type="entry name" value="vWFA_dom_sf"/>
</dbReference>
<dbReference type="RefSeq" id="WP_105337024.1">
    <property type="nucleotide sequence ID" value="NZ_PUHZ01000019.1"/>
</dbReference>
<dbReference type="InterPro" id="IPR002035">
    <property type="entry name" value="VWF_A"/>
</dbReference>
<evidence type="ECO:0000259" key="2">
    <source>
        <dbReference type="PROSITE" id="PS50234"/>
    </source>
</evidence>
<sequence>MSWFTSLFINTLGPVGWTLLALVPPAIIALYFLKLRRQPLEVPSTFLWSRTIEDLHVNSLWQKMRQSLLLFLQLLFILLLILAVLRPGMEGDQQLVGDRFVFLIDNSASMGAKDEQSDRTRLAEAKRRVLEMIDQMEGGDVGMVVSFSDRANVVQQFTDNQRVLASKVSAIEPTEHTTDIMEALRVASGLANPGQSAFEEGDVQVADAKPATAYILSDGRFQTITEFSFGNLQPVYLPMGSFNSENVGILAFTTQRNTERDDQLQVFARIARFGAEPKEVTANLYFNDELLDVARITFNEEDGTGGAQFDLGNLDIGKLRLEIEHDDLLPADNIAHAAINPPERAKVLVVSAGNDYLKFALGTDQIRRIADVTLVDPSYLTGEDYPKEAASGRYDVIIYDDCVPETMPESNTVFFGQRPPVDGWKFGEEKVLPQIIDVAQSHPIMAFVNLGNVSIYKAAPLETPPGGVTLIESDQGALMSIAPRKSFEDTVLGFAFLTSEDDKTFYNTEWTKRLSFPVFIKNLVEYLGEVKQGQGETSIRPGENFTFRSYGFAKEVHIKPPSGRTRTISPTSDNLFSFGETDMLGTYEVREGDSKDVSQYFSVNLFDAQESDILPKAEIETQWETIEGESAWLPMRREYWKWLVVLALIVLLVEWYIYNRRVYV</sequence>
<dbReference type="EMBL" id="PUHZ01000019">
    <property type="protein sequence ID" value="PQO44497.1"/>
    <property type="molecule type" value="Genomic_DNA"/>
</dbReference>
<feature type="domain" description="VWFA" evidence="2">
    <location>
        <begin position="99"/>
        <end position="268"/>
    </location>
</feature>
<dbReference type="PANTHER" id="PTHR37464:SF1">
    <property type="entry name" value="BLL2463 PROTEIN"/>
    <property type="match status" value="1"/>
</dbReference>
<comment type="caution">
    <text evidence="3">The sequence shown here is derived from an EMBL/GenBank/DDBJ whole genome shotgun (WGS) entry which is preliminary data.</text>
</comment>
<dbReference type="Gene3D" id="3.40.50.410">
    <property type="entry name" value="von Willebrand factor, type A domain"/>
    <property type="match status" value="1"/>
</dbReference>
<keyword evidence="1" id="KW-1133">Transmembrane helix</keyword>
<keyword evidence="1" id="KW-0472">Membrane</keyword>
<feature type="transmembrane region" description="Helical" evidence="1">
    <location>
        <begin position="639"/>
        <end position="658"/>
    </location>
</feature>
<dbReference type="InterPro" id="IPR024163">
    <property type="entry name" value="Aerotolerance_reg_N"/>
</dbReference>
<keyword evidence="1" id="KW-0812">Transmembrane</keyword>
<evidence type="ECO:0000256" key="1">
    <source>
        <dbReference type="SAM" id="Phobius"/>
    </source>
</evidence>
<proteinExistence type="predicted"/>
<dbReference type="Proteomes" id="UP000237819">
    <property type="component" value="Unassembled WGS sequence"/>
</dbReference>
<dbReference type="SUPFAM" id="SSF53300">
    <property type="entry name" value="vWA-like"/>
    <property type="match status" value="1"/>
</dbReference>
<dbReference type="Pfam" id="PF13519">
    <property type="entry name" value="VWA_2"/>
    <property type="match status" value="1"/>
</dbReference>
<evidence type="ECO:0000313" key="3">
    <source>
        <dbReference type="EMBL" id="PQO44497.1"/>
    </source>
</evidence>
<feature type="transmembrane region" description="Helical" evidence="1">
    <location>
        <begin position="12"/>
        <end position="33"/>
    </location>
</feature>
<evidence type="ECO:0000313" key="4">
    <source>
        <dbReference type="Proteomes" id="UP000237819"/>
    </source>
</evidence>
<reference evidence="3 4" key="1">
    <citation type="submission" date="2018-02" db="EMBL/GenBank/DDBJ databases">
        <title>Comparative genomes isolates from brazilian mangrove.</title>
        <authorList>
            <person name="Araujo J.E."/>
            <person name="Taketani R.G."/>
            <person name="Silva M.C.P."/>
            <person name="Loureco M.V."/>
            <person name="Andreote F.D."/>
        </authorList>
    </citation>
    <scope>NUCLEOTIDE SEQUENCE [LARGE SCALE GENOMIC DNA]</scope>
    <source>
        <strain evidence="3 4">Nap-Phe MGV</strain>
    </source>
</reference>
<gene>
    <name evidence="3" type="ORF">C5Y93_18985</name>
</gene>
<dbReference type="PROSITE" id="PS50234">
    <property type="entry name" value="VWFA"/>
    <property type="match status" value="1"/>
</dbReference>
<protein>
    <recommendedName>
        <fullName evidence="2">VWFA domain-containing protein</fullName>
    </recommendedName>
</protein>
<dbReference type="PANTHER" id="PTHR37464">
    <property type="entry name" value="BLL2463 PROTEIN"/>
    <property type="match status" value="1"/>
</dbReference>
<dbReference type="Pfam" id="PF07584">
    <property type="entry name" value="BatA"/>
    <property type="match status" value="1"/>
</dbReference>
<accession>A0A2S8GJ66</accession>
<name>A0A2S8GJ66_9BACT</name>
<organism evidence="3 4">
    <name type="scientific">Blastopirellula marina</name>
    <dbReference type="NCBI Taxonomy" id="124"/>
    <lineage>
        <taxon>Bacteria</taxon>
        <taxon>Pseudomonadati</taxon>
        <taxon>Planctomycetota</taxon>
        <taxon>Planctomycetia</taxon>
        <taxon>Pirellulales</taxon>
        <taxon>Pirellulaceae</taxon>
        <taxon>Blastopirellula</taxon>
    </lineage>
</organism>